<keyword evidence="1" id="KW-0004">4Fe-4S</keyword>
<keyword evidence="9" id="KW-1185">Reference proteome</keyword>
<proteinExistence type="predicted"/>
<keyword evidence="6" id="KW-0732">Signal</keyword>
<keyword evidence="3" id="KW-0560">Oxidoreductase</keyword>
<dbReference type="InterPro" id="IPR008979">
    <property type="entry name" value="Galactose-bd-like_sf"/>
</dbReference>
<evidence type="ECO:0000256" key="6">
    <source>
        <dbReference type="SAM" id="SignalP"/>
    </source>
</evidence>
<dbReference type="PANTHER" id="PTHR43498">
    <property type="entry name" value="FERREDOXIN:COB-COM HETERODISULFIDE REDUCTASE SUBUNIT A"/>
    <property type="match status" value="1"/>
</dbReference>
<feature type="domain" description="F5/8 type C" evidence="7">
    <location>
        <begin position="96"/>
        <end position="245"/>
    </location>
</feature>
<dbReference type="PROSITE" id="PS50022">
    <property type="entry name" value="FA58C_3"/>
    <property type="match status" value="1"/>
</dbReference>
<dbReference type="Pfam" id="PF00754">
    <property type="entry name" value="F5_F8_type_C"/>
    <property type="match status" value="1"/>
</dbReference>
<dbReference type="GO" id="GO:0016491">
    <property type="term" value="F:oxidoreductase activity"/>
    <property type="evidence" value="ECO:0007669"/>
    <property type="project" value="UniProtKB-KW"/>
</dbReference>
<dbReference type="InterPro" id="IPR000421">
    <property type="entry name" value="FA58C"/>
</dbReference>
<dbReference type="Gene3D" id="2.60.120.260">
    <property type="entry name" value="Galactose-binding domain-like"/>
    <property type="match status" value="1"/>
</dbReference>
<dbReference type="GO" id="GO:0051539">
    <property type="term" value="F:4 iron, 4 sulfur cluster binding"/>
    <property type="evidence" value="ECO:0007669"/>
    <property type="project" value="UniProtKB-KW"/>
</dbReference>
<dbReference type="STRING" id="1851148.SMSP2_01394"/>
<keyword evidence="5" id="KW-0411">Iron-sulfur</keyword>
<evidence type="ECO:0000256" key="3">
    <source>
        <dbReference type="ARBA" id="ARBA00023002"/>
    </source>
</evidence>
<sequence length="1119" mass="123112" precursor="true">MLKRSVLFLFCVCAFSGAWADSIYIKESRREIPVIKEVDLLVVGGSSTGAAAATQAAANGARVFLASERPYLGADICRSRNLWTKSRPRTELSKTVFQSGLDLYAGCSYKYTASFESSSRHPDTPVPSLLNDFSYGDPAKDSVQYNSSVVINIDLDDIEQVSNVCLYAYQRSGDFVTSGYDLSASINGEDWEDISRVVNKQISGNTDRVELGIDNNFRARFLKLHIHKPSNAGRMLLGEITVETNSSADDALNRALRPLDVKYALDNLLLENGVDFLYGCYPTEVLKDSRGRLCGVVFSNRAGRQAVIADTLIDVSQTSVVARLAGAEFEPFAGGRVSCDRVVIGGEGVKSDIAHVVMPQKIEQKYNAVRYMFDINVAEDSFTQYCLAEQLARDMTWLRGQVDASECLSGFPFSRPLMQGNDEFKSLMPAGIDNLYVIQSAEFCDDSVAQFEIGERLGMRIAAEAEGAARSIDLNSISVFNGNESKASDEALRVDVKEFLNGPRTFDQQFKTVVSENVKLKLVDGYDVVVIGGGTSGAPAAIAASRNGAKTLVVEYLDGLGGVGTSGLIGRYCLGIRKGFTEEIDRGMAELGGYDYQIDNEGLGTPWDIELKKEWYRRQLRKNKCDIWFGAIGCGALVENGHVKGVIAATPYGRVAVKADVVIDSTGNSDIAAAAGASTIYTDADTVEVQGTGLPPRTLGARYTNTDYSFVDDGDMLDVWRMHVSARKKFKGSYDIAQLIDTRERRRIQGRFIISPVDIYNQRTYPDTVARVYSNFDTHGYTTHPLFNLKTPEHGDFIYANVPYRCMLPVGLEGIIVTGLGISAHRDAVPILRMQPDVQNHGYAAGCAAVLAVKSGVLPSDIDVHKIQKQMVEIGALPRDIISQQDSFPLPQNAIKEAVNDVRDEYKRVELLISDPQRSIPLLRKAWNESKSNDNRLKYAHVLAMLGDDTGIDTLIEKVDNTAWDPGWNFTAGGQFGSTFSKLDNYIIAMGYSKNTKAIDAIIARAKTLDASSDFSHFCALARACSSFEDKKLAPLLYSLLQKEGIRGYALNDKSELDEFNSRYFGSKEIRNLNLREILLARSLYQCSDHKGLGEKVLKEYSADFRGHYAICANAVLNE</sequence>
<accession>A0A1Q2MED5</accession>
<dbReference type="PANTHER" id="PTHR43498:SF1">
    <property type="entry name" value="COB--COM HETERODISULFIDE REDUCTASE IRON-SULFUR SUBUNIT A"/>
    <property type="match status" value="1"/>
</dbReference>
<dbReference type="InterPro" id="IPR036188">
    <property type="entry name" value="FAD/NAD-bd_sf"/>
</dbReference>
<dbReference type="EMBL" id="CP019646">
    <property type="protein sequence ID" value="AQQ71030.1"/>
    <property type="molecule type" value="Genomic_DNA"/>
</dbReference>
<evidence type="ECO:0000313" key="8">
    <source>
        <dbReference type="EMBL" id="AQQ71030.1"/>
    </source>
</evidence>
<evidence type="ECO:0000256" key="4">
    <source>
        <dbReference type="ARBA" id="ARBA00023004"/>
    </source>
</evidence>
<dbReference type="AlphaFoldDB" id="A0A1Q2MED5"/>
<keyword evidence="2" id="KW-0479">Metal-binding</keyword>
<dbReference type="SUPFAM" id="SSF51905">
    <property type="entry name" value="FAD/NAD(P)-binding domain"/>
    <property type="match status" value="2"/>
</dbReference>
<feature type="signal peptide" evidence="6">
    <location>
        <begin position="1"/>
        <end position="20"/>
    </location>
</feature>
<keyword evidence="4" id="KW-0408">Iron</keyword>
<evidence type="ECO:0000313" key="9">
    <source>
        <dbReference type="Proteomes" id="UP000188181"/>
    </source>
</evidence>
<protein>
    <submittedName>
        <fullName evidence="8">Putative FAD-binding dehydrogenase</fullName>
    </submittedName>
</protein>
<dbReference type="InterPro" id="IPR039650">
    <property type="entry name" value="HdrA-like"/>
</dbReference>
<dbReference type="OrthoDB" id="9777740at2"/>
<reference evidence="9" key="1">
    <citation type="submission" date="2017-02" db="EMBL/GenBank/DDBJ databases">
        <title>Comparative genomics and description of representatives of a novel lineage of planctomycetes thriving in anoxic sediments.</title>
        <authorList>
            <person name="Spring S."/>
            <person name="Bunk B."/>
            <person name="Sproer C."/>
        </authorList>
    </citation>
    <scope>NUCLEOTIDE SEQUENCE [LARGE SCALE GENOMIC DNA]</scope>
    <source>
        <strain evidence="9">SM-Chi-D1</strain>
    </source>
</reference>
<dbReference type="SUPFAM" id="SSF49785">
    <property type="entry name" value="Galactose-binding domain-like"/>
    <property type="match status" value="1"/>
</dbReference>
<name>A0A1Q2MED5_9BACT</name>
<gene>
    <name evidence="8" type="ORF">SMSP2_01394</name>
</gene>
<dbReference type="Proteomes" id="UP000188181">
    <property type="component" value="Chromosome"/>
</dbReference>
<feature type="chain" id="PRO_5013066337" evidence="6">
    <location>
        <begin position="21"/>
        <end position="1119"/>
    </location>
</feature>
<dbReference type="RefSeq" id="WP_146683247.1">
    <property type="nucleotide sequence ID" value="NZ_CP019646.1"/>
</dbReference>
<evidence type="ECO:0000256" key="2">
    <source>
        <dbReference type="ARBA" id="ARBA00022723"/>
    </source>
</evidence>
<evidence type="ECO:0000259" key="7">
    <source>
        <dbReference type="PROSITE" id="PS50022"/>
    </source>
</evidence>
<evidence type="ECO:0000256" key="1">
    <source>
        <dbReference type="ARBA" id="ARBA00022485"/>
    </source>
</evidence>
<organism evidence="8 9">
    <name type="scientific">Limihaloglobus sulfuriphilus</name>
    <dbReference type="NCBI Taxonomy" id="1851148"/>
    <lineage>
        <taxon>Bacteria</taxon>
        <taxon>Pseudomonadati</taxon>
        <taxon>Planctomycetota</taxon>
        <taxon>Phycisphaerae</taxon>
        <taxon>Sedimentisphaerales</taxon>
        <taxon>Sedimentisphaeraceae</taxon>
        <taxon>Limihaloglobus</taxon>
    </lineage>
</organism>
<evidence type="ECO:0000256" key="5">
    <source>
        <dbReference type="ARBA" id="ARBA00023014"/>
    </source>
</evidence>
<dbReference type="KEGG" id="pbas:SMSP2_01394"/>
<dbReference type="Gene3D" id="3.50.50.60">
    <property type="entry name" value="FAD/NAD(P)-binding domain"/>
    <property type="match status" value="1"/>
</dbReference>
<dbReference type="Pfam" id="PF12831">
    <property type="entry name" value="FAD_oxidored"/>
    <property type="match status" value="4"/>
</dbReference>
<dbReference type="GO" id="GO:0046872">
    <property type="term" value="F:metal ion binding"/>
    <property type="evidence" value="ECO:0007669"/>
    <property type="project" value="UniProtKB-KW"/>
</dbReference>